<organism evidence="5 6">
    <name type="scientific">Streptomyces hiroshimensis</name>
    <dbReference type="NCBI Taxonomy" id="66424"/>
    <lineage>
        <taxon>Bacteria</taxon>
        <taxon>Bacillati</taxon>
        <taxon>Actinomycetota</taxon>
        <taxon>Actinomycetes</taxon>
        <taxon>Kitasatosporales</taxon>
        <taxon>Streptomycetaceae</taxon>
        <taxon>Streptomyces</taxon>
    </lineage>
</organism>
<evidence type="ECO:0000256" key="1">
    <source>
        <dbReference type="ARBA" id="ARBA00022801"/>
    </source>
</evidence>
<accession>A0ABQ2Y7X6</accession>
<name>A0ABQ2Y7X6_9ACTN</name>
<feature type="compositionally biased region" description="Low complexity" evidence="4">
    <location>
        <begin position="1"/>
        <end position="15"/>
    </location>
</feature>
<dbReference type="SUPFAM" id="SSF53474">
    <property type="entry name" value="alpha/beta-Hydrolases"/>
    <property type="match status" value="1"/>
</dbReference>
<keyword evidence="6" id="KW-1185">Reference proteome</keyword>
<comment type="caution">
    <text evidence="5">The sequence shown here is derived from an EMBL/GenBank/DDBJ whole genome shotgun (WGS) entry which is preliminary data.</text>
</comment>
<feature type="region of interest" description="Disordered" evidence="4">
    <location>
        <begin position="1"/>
        <end position="26"/>
    </location>
</feature>
<evidence type="ECO:0000313" key="6">
    <source>
        <dbReference type="Proteomes" id="UP000659223"/>
    </source>
</evidence>
<dbReference type="Proteomes" id="UP000659223">
    <property type="component" value="Unassembled WGS sequence"/>
</dbReference>
<dbReference type="InterPro" id="IPR029058">
    <property type="entry name" value="AB_hydrolase_fold"/>
</dbReference>
<dbReference type="EMBL" id="BMUT01000003">
    <property type="protein sequence ID" value="GGX73612.1"/>
    <property type="molecule type" value="Genomic_DNA"/>
</dbReference>
<evidence type="ECO:0000256" key="3">
    <source>
        <dbReference type="ARBA" id="ARBA00023098"/>
    </source>
</evidence>
<protein>
    <submittedName>
        <fullName evidence="5">Lipase</fullName>
    </submittedName>
</protein>
<keyword evidence="1" id="KW-0378">Hydrolase</keyword>
<evidence type="ECO:0000256" key="4">
    <source>
        <dbReference type="SAM" id="MobiDB-lite"/>
    </source>
</evidence>
<dbReference type="Gene3D" id="3.40.50.1820">
    <property type="entry name" value="alpha/beta hydrolase"/>
    <property type="match status" value="1"/>
</dbReference>
<gene>
    <name evidence="5" type="ORF">GCM10010324_18620</name>
</gene>
<reference evidence="6" key="1">
    <citation type="journal article" date="2019" name="Int. J. Syst. Evol. Microbiol.">
        <title>The Global Catalogue of Microorganisms (GCM) 10K type strain sequencing project: providing services to taxonomists for standard genome sequencing and annotation.</title>
        <authorList>
            <consortium name="The Broad Institute Genomics Platform"/>
            <consortium name="The Broad Institute Genome Sequencing Center for Infectious Disease"/>
            <person name="Wu L."/>
            <person name="Ma J."/>
        </authorList>
    </citation>
    <scope>NUCLEOTIDE SEQUENCE [LARGE SCALE GENOMIC DNA]</scope>
    <source>
        <strain evidence="6">JCM 4586</strain>
    </source>
</reference>
<dbReference type="Pfam" id="PF03403">
    <property type="entry name" value="PAF-AH_p_II"/>
    <property type="match status" value="1"/>
</dbReference>
<keyword evidence="2" id="KW-0442">Lipid degradation</keyword>
<keyword evidence="3" id="KW-0443">Lipid metabolism</keyword>
<dbReference type="PANTHER" id="PTHR10272:SF0">
    <property type="entry name" value="PLATELET-ACTIVATING FACTOR ACETYLHYDROLASE"/>
    <property type="match status" value="1"/>
</dbReference>
<dbReference type="PANTHER" id="PTHR10272">
    <property type="entry name" value="PLATELET-ACTIVATING FACTOR ACETYLHYDROLASE"/>
    <property type="match status" value="1"/>
</dbReference>
<evidence type="ECO:0000256" key="2">
    <source>
        <dbReference type="ARBA" id="ARBA00022963"/>
    </source>
</evidence>
<proteinExistence type="predicted"/>
<sequence length="393" mass="41857">MSPRLAEAAATAGGARPVTMTLPAPTGPYPVGTATLHLIDRTRTDPWLTARAPRELMATVWYPARPAPGRPAARQLPPGVAAEWQQLVETKEDFSIRPGGADWAATRTHAVTCAPVRRGRGGIPVILYSPGRNVPRGFGTVLAEELASRGYLVVAVDHTHETIAVEFPDGRVTPVLDATEEATLRTLVDVRVADIRFVLDWLEVLNRGGAPGAGRRPFPPGIIGCADLTSVGMFGHSIGGATAAQAMHDDPRIGAAADLDGAVGAGSNAVGSVVDDGLDQPFLLMNSVLGNHRDEVLATLWKHLRGWRRNLQMPSAGHYAYTDLQAQLPPVAGTGNMPADKLTGLVGTVDPARSVRAQRVYLSAFFDVHLRHHPDRGLFDGPSAAYPEMSFID</sequence>
<evidence type="ECO:0000313" key="5">
    <source>
        <dbReference type="EMBL" id="GGX73612.1"/>
    </source>
</evidence>